<proteinExistence type="predicted"/>
<keyword evidence="1" id="KW-0732">Signal</keyword>
<keyword evidence="3" id="KW-1185">Reference proteome</keyword>
<protein>
    <submittedName>
        <fullName evidence="2">Uncharacterized protein</fullName>
    </submittedName>
</protein>
<dbReference type="OMA" id="HVEENYR"/>
<feature type="signal peptide" evidence="1">
    <location>
        <begin position="1"/>
        <end position="21"/>
    </location>
</feature>
<dbReference type="Proteomes" id="UP000001514">
    <property type="component" value="Unassembled WGS sequence"/>
</dbReference>
<dbReference type="PANTHER" id="PTHR33528">
    <property type="entry name" value="OS07G0239500 PROTEIN"/>
    <property type="match status" value="1"/>
</dbReference>
<evidence type="ECO:0000256" key="1">
    <source>
        <dbReference type="SAM" id="SignalP"/>
    </source>
</evidence>
<dbReference type="InterPro" id="IPR027854">
    <property type="entry name" value="STMP1"/>
</dbReference>
<dbReference type="FunCoup" id="D8STN5">
    <property type="interactions" value="91"/>
</dbReference>
<dbReference type="EMBL" id="GL377640">
    <property type="protein sequence ID" value="EFJ12290.1"/>
    <property type="molecule type" value="Genomic_DNA"/>
</dbReference>
<dbReference type="InParanoid" id="D8STN5"/>
<reference evidence="2 3" key="1">
    <citation type="journal article" date="2011" name="Science">
        <title>The Selaginella genome identifies genetic changes associated with the evolution of vascular plants.</title>
        <authorList>
            <person name="Banks J.A."/>
            <person name="Nishiyama T."/>
            <person name="Hasebe M."/>
            <person name="Bowman J.L."/>
            <person name="Gribskov M."/>
            <person name="dePamphilis C."/>
            <person name="Albert V.A."/>
            <person name="Aono N."/>
            <person name="Aoyama T."/>
            <person name="Ambrose B.A."/>
            <person name="Ashton N.W."/>
            <person name="Axtell M.J."/>
            <person name="Barker E."/>
            <person name="Barker M.S."/>
            <person name="Bennetzen J.L."/>
            <person name="Bonawitz N.D."/>
            <person name="Chapple C."/>
            <person name="Cheng C."/>
            <person name="Correa L.G."/>
            <person name="Dacre M."/>
            <person name="DeBarry J."/>
            <person name="Dreyer I."/>
            <person name="Elias M."/>
            <person name="Engstrom E.M."/>
            <person name="Estelle M."/>
            <person name="Feng L."/>
            <person name="Finet C."/>
            <person name="Floyd S.K."/>
            <person name="Frommer W.B."/>
            <person name="Fujita T."/>
            <person name="Gramzow L."/>
            <person name="Gutensohn M."/>
            <person name="Harholt J."/>
            <person name="Hattori M."/>
            <person name="Heyl A."/>
            <person name="Hirai T."/>
            <person name="Hiwatashi Y."/>
            <person name="Ishikawa M."/>
            <person name="Iwata M."/>
            <person name="Karol K.G."/>
            <person name="Koehler B."/>
            <person name="Kolukisaoglu U."/>
            <person name="Kubo M."/>
            <person name="Kurata T."/>
            <person name="Lalonde S."/>
            <person name="Li K."/>
            <person name="Li Y."/>
            <person name="Litt A."/>
            <person name="Lyons E."/>
            <person name="Manning G."/>
            <person name="Maruyama T."/>
            <person name="Michael T.P."/>
            <person name="Mikami K."/>
            <person name="Miyazaki S."/>
            <person name="Morinaga S."/>
            <person name="Murata T."/>
            <person name="Mueller-Roeber B."/>
            <person name="Nelson D.R."/>
            <person name="Obara M."/>
            <person name="Oguri Y."/>
            <person name="Olmstead R.G."/>
            <person name="Onodera N."/>
            <person name="Petersen B.L."/>
            <person name="Pils B."/>
            <person name="Prigge M."/>
            <person name="Rensing S.A."/>
            <person name="Riano-Pachon D.M."/>
            <person name="Roberts A.W."/>
            <person name="Sato Y."/>
            <person name="Scheller H.V."/>
            <person name="Schulz B."/>
            <person name="Schulz C."/>
            <person name="Shakirov E.V."/>
            <person name="Shibagaki N."/>
            <person name="Shinohara N."/>
            <person name="Shippen D.E."/>
            <person name="Soerensen I."/>
            <person name="Sotooka R."/>
            <person name="Sugimoto N."/>
            <person name="Sugita M."/>
            <person name="Sumikawa N."/>
            <person name="Tanurdzic M."/>
            <person name="Theissen G."/>
            <person name="Ulvskov P."/>
            <person name="Wakazuki S."/>
            <person name="Weng J.K."/>
            <person name="Willats W.W."/>
            <person name="Wipf D."/>
            <person name="Wolf P.G."/>
            <person name="Yang L."/>
            <person name="Zimmer A.D."/>
            <person name="Zhu Q."/>
            <person name="Mitros T."/>
            <person name="Hellsten U."/>
            <person name="Loque D."/>
            <person name="Otillar R."/>
            <person name="Salamov A."/>
            <person name="Schmutz J."/>
            <person name="Shapiro H."/>
            <person name="Lindquist E."/>
            <person name="Lucas S."/>
            <person name="Rokhsar D."/>
            <person name="Grigoriev I.V."/>
        </authorList>
    </citation>
    <scope>NUCLEOTIDE SEQUENCE [LARGE SCALE GENOMIC DNA]</scope>
</reference>
<dbReference type="AlphaFoldDB" id="D8STN5"/>
<dbReference type="Gramene" id="EFJ12290">
    <property type="protein sequence ID" value="EFJ12290"/>
    <property type="gene ID" value="SELMODRAFT_124561"/>
</dbReference>
<evidence type="ECO:0000313" key="3">
    <source>
        <dbReference type="Proteomes" id="UP000001514"/>
    </source>
</evidence>
<name>D8STN5_SELML</name>
<organism evidence="3">
    <name type="scientific">Selaginella moellendorffii</name>
    <name type="common">Spikemoss</name>
    <dbReference type="NCBI Taxonomy" id="88036"/>
    <lineage>
        <taxon>Eukaryota</taxon>
        <taxon>Viridiplantae</taxon>
        <taxon>Streptophyta</taxon>
        <taxon>Embryophyta</taxon>
        <taxon>Tracheophyta</taxon>
        <taxon>Lycopodiopsida</taxon>
        <taxon>Selaginellales</taxon>
        <taxon>Selaginellaceae</taxon>
        <taxon>Selaginella</taxon>
    </lineage>
</organism>
<dbReference type="Pfam" id="PF15054">
    <property type="entry name" value="DUF4535"/>
    <property type="match status" value="1"/>
</dbReference>
<dbReference type="HOGENOM" id="CLU_193426_1_0_1"/>
<sequence>MGLIRSGFSFTLGTLFGIYLAQNYNIPNVQGIVNVGLVMAKQIERAYRKRGKDEEDDY</sequence>
<dbReference type="PANTHER" id="PTHR33528:SF14">
    <property type="entry name" value="SOLUTE CARRIER FAMILY 35 MEMBER A4"/>
    <property type="match status" value="1"/>
</dbReference>
<feature type="chain" id="PRO_5003123022" evidence="1">
    <location>
        <begin position="22"/>
        <end position="58"/>
    </location>
</feature>
<accession>D8STN5</accession>
<dbReference type="eggNOG" id="ENOG502S7CV">
    <property type="taxonomic scope" value="Eukaryota"/>
</dbReference>
<gene>
    <name evidence="2" type="ORF">SELMODRAFT_124561</name>
</gene>
<dbReference type="STRING" id="88036.D8STN5"/>
<evidence type="ECO:0000313" key="2">
    <source>
        <dbReference type="EMBL" id="EFJ12290.1"/>
    </source>
</evidence>
<dbReference type="KEGG" id="smo:SELMODRAFT_124561"/>